<evidence type="ECO:0000313" key="3">
    <source>
        <dbReference type="EMBL" id="HDD35540.1"/>
    </source>
</evidence>
<proteinExistence type="predicted"/>
<feature type="domain" description="Putative regulatory protein FmdB zinc ribbon" evidence="2">
    <location>
        <begin position="1"/>
        <end position="40"/>
    </location>
</feature>
<comment type="caution">
    <text evidence="3">The sequence shown here is derived from an EMBL/GenBank/DDBJ whole genome shotgun (WGS) entry which is preliminary data.</text>
</comment>
<name>A0A7V0NEF2_DESA2</name>
<organism evidence="3">
    <name type="scientific">Desulfofervidus auxilii</name>
    <dbReference type="NCBI Taxonomy" id="1621989"/>
    <lineage>
        <taxon>Bacteria</taxon>
        <taxon>Pseudomonadati</taxon>
        <taxon>Thermodesulfobacteriota</taxon>
        <taxon>Candidatus Desulfofervidia</taxon>
        <taxon>Candidatus Desulfofervidales</taxon>
        <taxon>Candidatus Desulfofervidaceae</taxon>
        <taxon>Candidatus Desulfofervidus</taxon>
    </lineage>
</organism>
<dbReference type="NCBIfam" id="TIGR02605">
    <property type="entry name" value="CxxC_CxxC_SSSS"/>
    <property type="match status" value="1"/>
</dbReference>
<dbReference type="Proteomes" id="UP000885706">
    <property type="component" value="Unassembled WGS sequence"/>
</dbReference>
<dbReference type="EMBL" id="DQWQ01000085">
    <property type="protein sequence ID" value="HDD35540.1"/>
    <property type="molecule type" value="Genomic_DNA"/>
</dbReference>
<dbReference type="Pfam" id="PF09723">
    <property type="entry name" value="Zn_ribbon_8"/>
    <property type="match status" value="1"/>
</dbReference>
<reference evidence="3" key="1">
    <citation type="journal article" date="2020" name="mSystems">
        <title>Genome- and Community-Level Interaction Insights into Carbon Utilization and Element Cycling Functions of Hydrothermarchaeota in Hydrothermal Sediment.</title>
        <authorList>
            <person name="Zhou Z."/>
            <person name="Liu Y."/>
            <person name="Xu W."/>
            <person name="Pan J."/>
            <person name="Luo Z.H."/>
            <person name="Li M."/>
        </authorList>
    </citation>
    <scope>NUCLEOTIDE SEQUENCE [LARGE SCALE GENOMIC DNA]</scope>
    <source>
        <strain evidence="3">HyVt-113</strain>
    </source>
</reference>
<feature type="region of interest" description="Disordered" evidence="1">
    <location>
        <begin position="51"/>
        <end position="71"/>
    </location>
</feature>
<dbReference type="InterPro" id="IPR013429">
    <property type="entry name" value="Regulatory_FmdB_Zinc_ribbon"/>
</dbReference>
<evidence type="ECO:0000256" key="1">
    <source>
        <dbReference type="SAM" id="MobiDB-lite"/>
    </source>
</evidence>
<evidence type="ECO:0000259" key="2">
    <source>
        <dbReference type="SMART" id="SM00834"/>
    </source>
</evidence>
<protein>
    <submittedName>
        <fullName evidence="3">Zinc ribbon domain-containing protein</fullName>
    </submittedName>
</protein>
<sequence>MPIYEYVCEDCGKRFECLVFGNEKVKCPNCKGENLKRLISGCNFSFGGGSTKSNTSISSSCSTCSATSCST</sequence>
<dbReference type="SMART" id="SM00834">
    <property type="entry name" value="CxxC_CXXC_SSSS"/>
    <property type="match status" value="1"/>
</dbReference>
<dbReference type="AlphaFoldDB" id="A0A7V0NEF2"/>
<accession>A0A7V0NEF2</accession>
<gene>
    <name evidence="3" type="ORF">ENF30_01935</name>
</gene>